<organism evidence="1 2">
    <name type="scientific">Rhabditophanes sp. KR3021</name>
    <dbReference type="NCBI Taxonomy" id="114890"/>
    <lineage>
        <taxon>Eukaryota</taxon>
        <taxon>Metazoa</taxon>
        <taxon>Ecdysozoa</taxon>
        <taxon>Nematoda</taxon>
        <taxon>Chromadorea</taxon>
        <taxon>Rhabditida</taxon>
        <taxon>Tylenchina</taxon>
        <taxon>Panagrolaimomorpha</taxon>
        <taxon>Strongyloidoidea</taxon>
        <taxon>Alloionematidae</taxon>
        <taxon>Rhabditophanes</taxon>
    </lineage>
</organism>
<dbReference type="Proteomes" id="UP000095286">
    <property type="component" value="Unplaced"/>
</dbReference>
<proteinExistence type="predicted"/>
<evidence type="ECO:0000313" key="1">
    <source>
        <dbReference type="Proteomes" id="UP000095286"/>
    </source>
</evidence>
<sequence>MPIEEINDINEDVLSYMCTLAVQKCSKKLEKKRAACGGAAMRKRLLIKNFVACLLTHENLLRQKKEQQMLKERHMSDILDYECDEDGVYESQFEDSSLHEPMDIYDSQPQTELDDFEEEEVIGFEGDMCYEDNDKHLIINESSQYNSYEQYSPMDSIFDYQPLPTNNSYLDSEDESTDRLNTFNSTDLTSESSYLDLSTCESISIDSKNTTTDLFDEEPLGKKQKDEFEIFSSYTISPLKSVNCRSQIITRNEGRRSYTDMDTLNTVVEEGDPHLEGPSCDENFNASALMMGEVVTTSATNTFYTQYSYSEDDFNRKRSYSSRGEEDYLRTLNHLMLSPHKRIKL</sequence>
<dbReference type="WBParaSite" id="RSKR_0000930700.1">
    <property type="protein sequence ID" value="RSKR_0000930700.1"/>
    <property type="gene ID" value="RSKR_0000930700"/>
</dbReference>
<reference evidence="2" key="1">
    <citation type="submission" date="2016-11" db="UniProtKB">
        <authorList>
            <consortium name="WormBaseParasite"/>
        </authorList>
    </citation>
    <scope>IDENTIFICATION</scope>
    <source>
        <strain evidence="2">KR3021</strain>
    </source>
</reference>
<accession>A0AC35UAJ4</accession>
<evidence type="ECO:0000313" key="2">
    <source>
        <dbReference type="WBParaSite" id="RSKR_0000930700.1"/>
    </source>
</evidence>
<name>A0AC35UAJ4_9BILA</name>
<protein>
    <submittedName>
        <fullName evidence="2">SERTA domain-containing protein</fullName>
    </submittedName>
</protein>